<name>A0A166BBX1_9AGAM</name>
<reference evidence="2 3" key="1">
    <citation type="journal article" date="2016" name="Mol. Biol. Evol.">
        <title>Comparative Genomics of Early-Diverging Mushroom-Forming Fungi Provides Insights into the Origins of Lignocellulose Decay Capabilities.</title>
        <authorList>
            <person name="Nagy L.G."/>
            <person name="Riley R."/>
            <person name="Tritt A."/>
            <person name="Adam C."/>
            <person name="Daum C."/>
            <person name="Floudas D."/>
            <person name="Sun H."/>
            <person name="Yadav J.S."/>
            <person name="Pangilinan J."/>
            <person name="Larsson K.H."/>
            <person name="Matsuura K."/>
            <person name="Barry K."/>
            <person name="Labutti K."/>
            <person name="Kuo R."/>
            <person name="Ohm R.A."/>
            <person name="Bhattacharya S.S."/>
            <person name="Shirouzu T."/>
            <person name="Yoshinaga Y."/>
            <person name="Martin F.M."/>
            <person name="Grigoriev I.V."/>
            <person name="Hibbett D.S."/>
        </authorList>
    </citation>
    <scope>NUCLEOTIDE SEQUENCE [LARGE SCALE GENOMIC DNA]</scope>
    <source>
        <strain evidence="2 3">CBS 109695</strain>
    </source>
</reference>
<evidence type="ECO:0000256" key="1">
    <source>
        <dbReference type="SAM" id="MobiDB-lite"/>
    </source>
</evidence>
<dbReference type="OrthoDB" id="3258052at2759"/>
<feature type="region of interest" description="Disordered" evidence="1">
    <location>
        <begin position="597"/>
        <end position="645"/>
    </location>
</feature>
<gene>
    <name evidence="2" type="ORF">FIBSPDRAFT_898125</name>
</gene>
<feature type="region of interest" description="Disordered" evidence="1">
    <location>
        <begin position="319"/>
        <end position="416"/>
    </location>
</feature>
<dbReference type="Proteomes" id="UP000076532">
    <property type="component" value="Unassembled WGS sequence"/>
</dbReference>
<dbReference type="STRING" id="436010.A0A166BBX1"/>
<evidence type="ECO:0000313" key="3">
    <source>
        <dbReference type="Proteomes" id="UP000076532"/>
    </source>
</evidence>
<keyword evidence="3" id="KW-1185">Reference proteome</keyword>
<feature type="compositionally biased region" description="Pro residues" evidence="1">
    <location>
        <begin position="337"/>
        <end position="351"/>
    </location>
</feature>
<feature type="compositionally biased region" description="Pro residues" evidence="1">
    <location>
        <begin position="373"/>
        <end position="389"/>
    </location>
</feature>
<dbReference type="AlphaFoldDB" id="A0A166BBX1"/>
<proteinExistence type="predicted"/>
<evidence type="ECO:0000313" key="2">
    <source>
        <dbReference type="EMBL" id="KZP12482.1"/>
    </source>
</evidence>
<accession>A0A166BBX1</accession>
<feature type="compositionally biased region" description="Low complexity" evidence="1">
    <location>
        <begin position="390"/>
        <end position="409"/>
    </location>
</feature>
<protein>
    <submittedName>
        <fullName evidence="2">Uncharacterized protein</fullName>
    </submittedName>
</protein>
<feature type="compositionally biased region" description="Low complexity" evidence="1">
    <location>
        <begin position="362"/>
        <end position="372"/>
    </location>
</feature>
<dbReference type="EMBL" id="KV417646">
    <property type="protein sequence ID" value="KZP12482.1"/>
    <property type="molecule type" value="Genomic_DNA"/>
</dbReference>
<sequence length="645" mass="71332">MQLQRKLGRPTWVYGAKLRFFSVASDEWQDAKKKGPQEVGAFYTNITKKFIACFGWHFDYKNSDQEWVEVGPETWADINDTTGLSDEEVEKRKAYFQDLRKQAQKTGMEIKTTLSKIAQTLPKPPRRTCMSQFYSRTYYSLRCKTDFEPLWAHEETRELAPGEKRMKRLDLANKLANDAYEKETPEFKEWLRVEREKEHQANVEAYEEKMKALDVVPDDAPAFHKALANAAAFMQPLCDLTAKKFGAAVTMLVVLPVDNGAIEMRSVFSGKTSGLVPKTYPEFDPLGFDALQQSYVNFGHHVFSKADCDLRVLHAMETKDGDSDQYEDDATVGDPFALPPPPFVPSIPSPPLEQLQAQETVPSTAPAASASTIPPPRSLGTMPTPPPTEPSTSASPSTAPTPARQTSPPVISSPSTFTTSPNVAAILADANIDTIPAPAAGAFSGVLAVADQWGPEWAQAVAAFIHFERDAQFPAKELRLPGSVHRPVAIKTWYTEKRAMSGAQWEAHGTGDSDAFGKRWWLWWADIQPEGRQIKGDVVPDVDGSTLDWTRLCKPGPTGVLLALVTLVWWKKMLGGVASDSWTKAVVDVEAALRCSRQATPDSAPQKKRKRVAESDLTPTDMPASDMPASKKRQPKPSARALGIR</sequence>
<organism evidence="2 3">
    <name type="scientific">Athelia psychrophila</name>
    <dbReference type="NCBI Taxonomy" id="1759441"/>
    <lineage>
        <taxon>Eukaryota</taxon>
        <taxon>Fungi</taxon>
        <taxon>Dikarya</taxon>
        <taxon>Basidiomycota</taxon>
        <taxon>Agaricomycotina</taxon>
        <taxon>Agaricomycetes</taxon>
        <taxon>Agaricomycetidae</taxon>
        <taxon>Atheliales</taxon>
        <taxon>Atheliaceae</taxon>
        <taxon>Athelia</taxon>
    </lineage>
</organism>